<evidence type="ECO:0000313" key="3">
    <source>
        <dbReference type="EMBL" id="MDP9827221.1"/>
    </source>
</evidence>
<feature type="region of interest" description="Disordered" evidence="1">
    <location>
        <begin position="1"/>
        <end position="38"/>
    </location>
</feature>
<evidence type="ECO:0000313" key="4">
    <source>
        <dbReference type="Proteomes" id="UP001235712"/>
    </source>
</evidence>
<feature type="region of interest" description="Disordered" evidence="1">
    <location>
        <begin position="475"/>
        <end position="499"/>
    </location>
</feature>
<reference evidence="3 4" key="1">
    <citation type="submission" date="2023-07" db="EMBL/GenBank/DDBJ databases">
        <title>Sequencing the genomes of 1000 actinobacteria strains.</title>
        <authorList>
            <person name="Klenk H.-P."/>
        </authorList>
    </citation>
    <scope>NUCLEOTIDE SEQUENCE [LARGE SCALE GENOMIC DNA]</scope>
    <source>
        <strain evidence="3 4">DSM 44388</strain>
    </source>
</reference>
<evidence type="ECO:0000256" key="2">
    <source>
        <dbReference type="SAM" id="Phobius"/>
    </source>
</evidence>
<feature type="compositionally biased region" description="Basic and acidic residues" evidence="1">
    <location>
        <begin position="489"/>
        <end position="499"/>
    </location>
</feature>
<proteinExistence type="predicted"/>
<comment type="caution">
    <text evidence="3">The sequence shown here is derived from an EMBL/GenBank/DDBJ whole genome shotgun (WGS) entry which is preliminary data.</text>
</comment>
<feature type="transmembrane region" description="Helical" evidence="2">
    <location>
        <begin position="52"/>
        <end position="73"/>
    </location>
</feature>
<accession>A0ABT9P3T6</accession>
<name>A0ABT9P3T6_9ACTN</name>
<gene>
    <name evidence="3" type="ORF">J2S57_002970</name>
</gene>
<feature type="region of interest" description="Disordered" evidence="1">
    <location>
        <begin position="75"/>
        <end position="98"/>
    </location>
</feature>
<organism evidence="3 4">
    <name type="scientific">Kineosporia succinea</name>
    <dbReference type="NCBI Taxonomy" id="84632"/>
    <lineage>
        <taxon>Bacteria</taxon>
        <taxon>Bacillati</taxon>
        <taxon>Actinomycetota</taxon>
        <taxon>Actinomycetes</taxon>
        <taxon>Kineosporiales</taxon>
        <taxon>Kineosporiaceae</taxon>
        <taxon>Kineosporia</taxon>
    </lineage>
</organism>
<dbReference type="RefSeq" id="WP_307243013.1">
    <property type="nucleotide sequence ID" value="NZ_JAUSQZ010000001.1"/>
</dbReference>
<evidence type="ECO:0000256" key="1">
    <source>
        <dbReference type="SAM" id="MobiDB-lite"/>
    </source>
</evidence>
<keyword evidence="4" id="KW-1185">Reference proteome</keyword>
<keyword evidence="2" id="KW-1133">Transmembrane helix</keyword>
<dbReference type="Proteomes" id="UP001235712">
    <property type="component" value="Unassembled WGS sequence"/>
</dbReference>
<feature type="compositionally biased region" description="Basic and acidic residues" evidence="1">
    <location>
        <begin position="16"/>
        <end position="38"/>
    </location>
</feature>
<keyword evidence="2" id="KW-0812">Transmembrane</keyword>
<keyword evidence="2" id="KW-0472">Membrane</keyword>
<protein>
    <submittedName>
        <fullName evidence="3">Uncharacterized protein</fullName>
    </submittedName>
</protein>
<sequence length="499" mass="51963">MNPTDQRPEPGLPPELADRLRHLSEAQTRDSRPFPRLDTSVRRDRLTRFGGAALAGAAAAAVVAVSVLGGNAMNRADQSVPSRPTPTVSPTPTVEPSTLAQAGYPASTAGSLADDGAWLTGLREKLAADREKVDAADVHVVAAGDIEDRARFAVLLYSRDKKGKTFWGRDIWLGPVGAPVSGMEPVSTSGLPLEPNQVPHDPMSLFSAPGESRDSRKAVVVVSAPGADTPRIARARTFGVEGTHPKITTTRRDVPAVGGGTWAGSVDEDEFRMFDAEVTVGGVLTGGSAMSRSPGFDLAAVAVPGTDPGELDYLGGSLGGNRPTGAQVPIWAAVVPSGAQSKAAATLLRSPGGIYVAGFSEHQPAEIDPVEDDETPYDVTRQGYMVTSAAGDDDAMASVWIDNGTTHRYLVIAPAGATRVRVGEKTAAVKNRLAVIDVTVPNSESDYDDEGNYTRPEAPVAALAADGTVIQQQVPAAGEETTFTSEAGSTKDDGRSVIP</sequence>
<dbReference type="EMBL" id="JAUSQZ010000001">
    <property type="protein sequence ID" value="MDP9827221.1"/>
    <property type="molecule type" value="Genomic_DNA"/>
</dbReference>